<feature type="non-terminal residue" evidence="2">
    <location>
        <position position="133"/>
    </location>
</feature>
<dbReference type="EMBL" id="BGPR01011095">
    <property type="protein sequence ID" value="GBN49561.1"/>
    <property type="molecule type" value="Genomic_DNA"/>
</dbReference>
<name>A0A4Y2PED0_ARAVE</name>
<proteinExistence type="predicted"/>
<feature type="compositionally biased region" description="Basic and acidic residues" evidence="1">
    <location>
        <begin position="116"/>
        <end position="133"/>
    </location>
</feature>
<dbReference type="AlphaFoldDB" id="A0A4Y2PED0"/>
<evidence type="ECO:0000313" key="2">
    <source>
        <dbReference type="EMBL" id="GBN49561.1"/>
    </source>
</evidence>
<keyword evidence="3" id="KW-1185">Reference proteome</keyword>
<organism evidence="2 3">
    <name type="scientific">Araneus ventricosus</name>
    <name type="common">Orbweaver spider</name>
    <name type="synonym">Epeira ventricosa</name>
    <dbReference type="NCBI Taxonomy" id="182803"/>
    <lineage>
        <taxon>Eukaryota</taxon>
        <taxon>Metazoa</taxon>
        <taxon>Ecdysozoa</taxon>
        <taxon>Arthropoda</taxon>
        <taxon>Chelicerata</taxon>
        <taxon>Arachnida</taxon>
        <taxon>Araneae</taxon>
        <taxon>Araneomorphae</taxon>
        <taxon>Entelegynae</taxon>
        <taxon>Araneoidea</taxon>
        <taxon>Araneidae</taxon>
        <taxon>Araneus</taxon>
    </lineage>
</organism>
<feature type="compositionally biased region" description="Basic and acidic residues" evidence="1">
    <location>
        <begin position="7"/>
        <end position="22"/>
    </location>
</feature>
<evidence type="ECO:0000313" key="3">
    <source>
        <dbReference type="Proteomes" id="UP000499080"/>
    </source>
</evidence>
<evidence type="ECO:0000256" key="1">
    <source>
        <dbReference type="SAM" id="MobiDB-lite"/>
    </source>
</evidence>
<accession>A0A4Y2PED0</accession>
<sequence>MYATVNESHHETDFSKEKEKTSNNRSKPFVFGSSKLSMNDSEKPSENILEINPFDSYATANKDHHETDFSKEKEKTSNNRSKPFVLGSSKLSMNDSEKPSENILEINPFDSYATANKDHHETDFSKEKEKTSN</sequence>
<feature type="region of interest" description="Disordered" evidence="1">
    <location>
        <begin position="1"/>
        <end position="133"/>
    </location>
</feature>
<protein>
    <submittedName>
        <fullName evidence="2">Uncharacterized protein</fullName>
    </submittedName>
</protein>
<dbReference type="Proteomes" id="UP000499080">
    <property type="component" value="Unassembled WGS sequence"/>
</dbReference>
<feature type="compositionally biased region" description="Basic and acidic residues" evidence="1">
    <location>
        <begin position="61"/>
        <end position="77"/>
    </location>
</feature>
<reference evidence="2 3" key="1">
    <citation type="journal article" date="2019" name="Sci. Rep.">
        <title>Orb-weaving spider Araneus ventricosus genome elucidates the spidroin gene catalogue.</title>
        <authorList>
            <person name="Kono N."/>
            <person name="Nakamura H."/>
            <person name="Ohtoshi R."/>
            <person name="Moran D.A.P."/>
            <person name="Shinohara A."/>
            <person name="Yoshida Y."/>
            <person name="Fujiwara M."/>
            <person name="Mori M."/>
            <person name="Tomita M."/>
            <person name="Arakawa K."/>
        </authorList>
    </citation>
    <scope>NUCLEOTIDE SEQUENCE [LARGE SCALE GENOMIC DNA]</scope>
</reference>
<comment type="caution">
    <text evidence="2">The sequence shown here is derived from an EMBL/GenBank/DDBJ whole genome shotgun (WGS) entry which is preliminary data.</text>
</comment>
<gene>
    <name evidence="2" type="ORF">AVEN_198283_1</name>
</gene>